<protein>
    <submittedName>
        <fullName evidence="1">Uncharacterized protein</fullName>
    </submittedName>
</protein>
<name>A0A420S255_FUSOX</name>
<dbReference type="EMBL" id="MRCY01000004">
    <property type="protein sequence ID" value="RKL23299.1"/>
    <property type="molecule type" value="Genomic_DNA"/>
</dbReference>
<proteinExistence type="predicted"/>
<comment type="caution">
    <text evidence="1">The sequence shown here is derived from an EMBL/GenBank/DDBJ whole genome shotgun (WGS) entry which is preliminary data.</text>
</comment>
<reference evidence="1 2" key="1">
    <citation type="journal article" date="2018" name="Sci. Rep.">
        <title>Characterisation of pathogen-specific regions and novel effector candidates in Fusarium oxysporum f. sp. cepae.</title>
        <authorList>
            <person name="Armitage A.D."/>
            <person name="Taylor A."/>
            <person name="Sobczyk M.K."/>
            <person name="Baxter L."/>
            <person name="Greenfield B.P."/>
            <person name="Bates H.J."/>
            <person name="Wilson F."/>
            <person name="Jackson A.C."/>
            <person name="Ott S."/>
            <person name="Harrison R.J."/>
            <person name="Clarkson J.P."/>
        </authorList>
    </citation>
    <scope>NUCLEOTIDE SEQUENCE [LARGE SCALE GENOMIC DNA]</scope>
    <source>
        <strain evidence="1 2">Fo_A28</strain>
    </source>
</reference>
<gene>
    <name evidence="1" type="ORF">BFJ68_g1503</name>
</gene>
<sequence>MPLAQVSEPEDGYVVEDAMRTYEYGEEVRVIDTIQPYHQSLKLNA</sequence>
<organism evidence="1 2">
    <name type="scientific">Fusarium oxysporum</name>
    <name type="common">Fusarium vascular wilt</name>
    <dbReference type="NCBI Taxonomy" id="5507"/>
    <lineage>
        <taxon>Eukaryota</taxon>
        <taxon>Fungi</taxon>
        <taxon>Dikarya</taxon>
        <taxon>Ascomycota</taxon>
        <taxon>Pezizomycotina</taxon>
        <taxon>Sordariomycetes</taxon>
        <taxon>Hypocreomycetidae</taxon>
        <taxon>Hypocreales</taxon>
        <taxon>Nectriaceae</taxon>
        <taxon>Fusarium</taxon>
        <taxon>Fusarium oxysporum species complex</taxon>
    </lineage>
</organism>
<evidence type="ECO:0000313" key="1">
    <source>
        <dbReference type="EMBL" id="RKL23299.1"/>
    </source>
</evidence>
<evidence type="ECO:0000313" key="2">
    <source>
        <dbReference type="Proteomes" id="UP000285860"/>
    </source>
</evidence>
<dbReference type="VEuPathDB" id="FungiDB:FOZG_10290"/>
<dbReference type="Proteomes" id="UP000285860">
    <property type="component" value="Unassembled WGS sequence"/>
</dbReference>
<dbReference type="AlphaFoldDB" id="A0A420S255"/>
<accession>A0A420S255</accession>